<dbReference type="PANTHER" id="PTHR42893">
    <property type="entry name" value="PROTEIN DETOXIFICATION 44, CHLOROPLASTIC-RELATED"/>
    <property type="match status" value="1"/>
</dbReference>
<evidence type="ECO:0000256" key="4">
    <source>
        <dbReference type="ARBA" id="ARBA00022989"/>
    </source>
</evidence>
<comment type="similarity">
    <text evidence="2">Belongs to the multi antimicrobial extrusion (MATE) (TC 2.A.66.1) family.</text>
</comment>
<keyword evidence="4 6" id="KW-1133">Transmembrane helix</keyword>
<evidence type="ECO:0008006" key="10">
    <source>
        <dbReference type="Google" id="ProtNLM"/>
    </source>
</evidence>
<dbReference type="InterPro" id="IPR044644">
    <property type="entry name" value="DinF-like"/>
</dbReference>
<feature type="chain" id="PRO_5032392604" description="Multidrug resistance protein NorM" evidence="7">
    <location>
        <begin position="22"/>
        <end position="205"/>
    </location>
</feature>
<dbReference type="InterPro" id="IPR002528">
    <property type="entry name" value="MATE_fam"/>
</dbReference>
<dbReference type="KEGG" id="kmn:HW532_12995"/>
<protein>
    <recommendedName>
        <fullName evidence="10">Multidrug resistance protein NorM</fullName>
    </recommendedName>
</protein>
<evidence type="ECO:0000313" key="9">
    <source>
        <dbReference type="Proteomes" id="UP000593594"/>
    </source>
</evidence>
<dbReference type="Pfam" id="PF01554">
    <property type="entry name" value="MatE"/>
    <property type="match status" value="1"/>
</dbReference>
<evidence type="ECO:0000256" key="7">
    <source>
        <dbReference type="SAM" id="SignalP"/>
    </source>
</evidence>
<keyword evidence="5 6" id="KW-0472">Membrane</keyword>
<feature type="transmembrane region" description="Helical" evidence="6">
    <location>
        <begin position="31"/>
        <end position="49"/>
    </location>
</feature>
<name>A0A7S8HCE2_9HYPH</name>
<feature type="transmembrane region" description="Helical" evidence="6">
    <location>
        <begin position="170"/>
        <end position="188"/>
    </location>
</feature>
<evidence type="ECO:0000256" key="6">
    <source>
        <dbReference type="SAM" id="Phobius"/>
    </source>
</evidence>
<feature type="transmembrane region" description="Helical" evidence="6">
    <location>
        <begin position="112"/>
        <end position="133"/>
    </location>
</feature>
<evidence type="ECO:0000256" key="5">
    <source>
        <dbReference type="ARBA" id="ARBA00023136"/>
    </source>
</evidence>
<dbReference type="GO" id="GO:0015297">
    <property type="term" value="F:antiporter activity"/>
    <property type="evidence" value="ECO:0007669"/>
    <property type="project" value="InterPro"/>
</dbReference>
<evidence type="ECO:0000256" key="2">
    <source>
        <dbReference type="ARBA" id="ARBA00010199"/>
    </source>
</evidence>
<dbReference type="GO" id="GO:0005886">
    <property type="term" value="C:plasma membrane"/>
    <property type="evidence" value="ECO:0007669"/>
    <property type="project" value="TreeGrafter"/>
</dbReference>
<dbReference type="RefSeq" id="WP_213160895.1">
    <property type="nucleotide sequence ID" value="NZ_CP058214.1"/>
</dbReference>
<feature type="signal peptide" evidence="7">
    <location>
        <begin position="1"/>
        <end position="21"/>
    </location>
</feature>
<evidence type="ECO:0000256" key="1">
    <source>
        <dbReference type="ARBA" id="ARBA00004141"/>
    </source>
</evidence>
<sequence>MVRSICLLLSFSFFTAQGAKAGDLVLAANAVLMNFLYVYSFVLDGFAHASETLVGRAAGRRDRGLFRRAAGISTLWAMAVSVALAALAILAGPLAIDGLTVNPEIRETARAYLPWVALAPVVGVWSFQLDGIFIGATESREMRNMMIVSVAIYLGAWALLTPIWGNHGLWMSLLVLFAARAVTLAARLPTLDRNLFGTPGPVAAR</sequence>
<reference evidence="8 9" key="1">
    <citation type="submission" date="2020-06" db="EMBL/GenBank/DDBJ databases">
        <title>Genome sequence of 2 isolates from Red Sea Mangroves.</title>
        <authorList>
            <person name="Sefrji F."/>
            <person name="Michoud G."/>
            <person name="Merlino G."/>
            <person name="Daffonchio D."/>
        </authorList>
    </citation>
    <scope>NUCLEOTIDE SEQUENCE [LARGE SCALE GENOMIC DNA]</scope>
    <source>
        <strain evidence="8 9">R1DC25</strain>
    </source>
</reference>
<keyword evidence="9" id="KW-1185">Reference proteome</keyword>
<dbReference type="PANTHER" id="PTHR42893:SF46">
    <property type="entry name" value="PROTEIN DETOXIFICATION 44, CHLOROPLASTIC"/>
    <property type="match status" value="1"/>
</dbReference>
<evidence type="ECO:0000313" key="8">
    <source>
        <dbReference type="EMBL" id="QPC43531.1"/>
    </source>
</evidence>
<keyword evidence="3 6" id="KW-0812">Transmembrane</keyword>
<dbReference type="EMBL" id="CP058214">
    <property type="protein sequence ID" value="QPC43531.1"/>
    <property type="molecule type" value="Genomic_DNA"/>
</dbReference>
<proteinExistence type="inferred from homology"/>
<gene>
    <name evidence="8" type="ORF">HW532_12995</name>
</gene>
<feature type="transmembrane region" description="Helical" evidence="6">
    <location>
        <begin position="145"/>
        <end position="164"/>
    </location>
</feature>
<organism evidence="8 9">
    <name type="scientific">Kaustia mangrovi</name>
    <dbReference type="NCBI Taxonomy" id="2593653"/>
    <lineage>
        <taxon>Bacteria</taxon>
        <taxon>Pseudomonadati</taxon>
        <taxon>Pseudomonadota</taxon>
        <taxon>Alphaproteobacteria</taxon>
        <taxon>Hyphomicrobiales</taxon>
        <taxon>Parvibaculaceae</taxon>
        <taxon>Kaustia</taxon>
    </lineage>
</organism>
<comment type="subcellular location">
    <subcellularLocation>
        <location evidence="1">Membrane</location>
        <topology evidence="1">Multi-pass membrane protein</topology>
    </subcellularLocation>
</comment>
<accession>A0A7S8HCE2</accession>
<feature type="transmembrane region" description="Helical" evidence="6">
    <location>
        <begin position="70"/>
        <end position="92"/>
    </location>
</feature>
<dbReference type="AlphaFoldDB" id="A0A7S8HCE2"/>
<evidence type="ECO:0000256" key="3">
    <source>
        <dbReference type="ARBA" id="ARBA00022692"/>
    </source>
</evidence>
<dbReference type="GO" id="GO:0042910">
    <property type="term" value="F:xenobiotic transmembrane transporter activity"/>
    <property type="evidence" value="ECO:0007669"/>
    <property type="project" value="InterPro"/>
</dbReference>
<dbReference type="Proteomes" id="UP000593594">
    <property type="component" value="Chromosome"/>
</dbReference>
<keyword evidence="7" id="KW-0732">Signal</keyword>